<accession>A0ABT2NLQ7</accession>
<dbReference type="Gene3D" id="1.10.10.10">
    <property type="entry name" value="Winged helix-like DNA-binding domain superfamily/Winged helix DNA-binding domain"/>
    <property type="match status" value="1"/>
</dbReference>
<dbReference type="InterPro" id="IPR016032">
    <property type="entry name" value="Sig_transdc_resp-reg_C-effctor"/>
</dbReference>
<keyword evidence="1 2" id="KW-0238">DNA-binding</keyword>
<dbReference type="Pfam" id="PF00486">
    <property type="entry name" value="Trans_reg_C"/>
    <property type="match status" value="1"/>
</dbReference>
<protein>
    <submittedName>
        <fullName evidence="4">Winged helix-turn-helix domain-containing protein</fullName>
    </submittedName>
</protein>
<evidence type="ECO:0000313" key="5">
    <source>
        <dbReference type="Proteomes" id="UP001205601"/>
    </source>
</evidence>
<proteinExistence type="predicted"/>
<feature type="domain" description="OmpR/PhoB-type" evidence="3">
    <location>
        <begin position="1"/>
        <end position="93"/>
    </location>
</feature>
<sequence>MDLQFGPYRLKVEERQLLGPEGAVDLSARAFDILAHLLAKPDEVVAKSDLLDAVWPGLTVEENTLQVHISALRKALADSMIATVHGRGYKYAGPRPVAARAAGGVAPGGRDGSSPAVPPKPSIAVLPFENMSGDPDQSYFSDGITEDIIAEIGKFKEFLVIARNSSFQLRGATRDLGETAKQLDVQYIVNGSVRKVGNRVRVSVQLTDALESAHLWGEHYDRDLTDVFTIQDEITQMIATRLARQTRTAIAARATNRPTQNMTAYDLYLRALPHLSSYSTFEEAEPFLRRAIALDPDFAAAHAMLGFLQSVKFCLLVYDASLLHVGLDLAATALQLDPDEAYGHLATGFACIYLRRFRQAETSLNRALALNPNDPFILTIRGLLHNYTARPEAGLADIAEAQRRDPFAVEWYDDFRGIILTSAGRFREAIDCYEGIENLSPWSLGYLTLCYAELGEHARAKDCLARFKSCRPEQDLDQTITNELDFFEDPEVIRRYRAILRRLDTGT</sequence>
<name>A0ABT2NLQ7_9RHOB</name>
<dbReference type="PROSITE" id="PS51755">
    <property type="entry name" value="OMPR_PHOB"/>
    <property type="match status" value="1"/>
</dbReference>
<dbReference type="SUPFAM" id="SSF46894">
    <property type="entry name" value="C-terminal effector domain of the bipartite response regulators"/>
    <property type="match status" value="1"/>
</dbReference>
<dbReference type="RefSeq" id="WP_261495381.1">
    <property type="nucleotide sequence ID" value="NZ_JAOCQF010000001.1"/>
</dbReference>
<keyword evidence="5" id="KW-1185">Reference proteome</keyword>
<dbReference type="Gene3D" id="1.25.40.10">
    <property type="entry name" value="Tetratricopeptide repeat domain"/>
    <property type="match status" value="1"/>
</dbReference>
<dbReference type="CDD" id="cd00383">
    <property type="entry name" value="trans_reg_C"/>
    <property type="match status" value="1"/>
</dbReference>
<evidence type="ECO:0000256" key="2">
    <source>
        <dbReference type="PROSITE-ProRule" id="PRU01091"/>
    </source>
</evidence>
<gene>
    <name evidence="4" type="ORF">N5I32_10005</name>
</gene>
<reference evidence="5" key="1">
    <citation type="submission" date="2023-07" db="EMBL/GenBank/DDBJ databases">
        <title>Defluviimonas sediminis sp. nov., isolated from mangrove sediment.</title>
        <authorList>
            <person name="Liu L."/>
            <person name="Li J."/>
            <person name="Huang Y."/>
            <person name="Pan J."/>
            <person name="Li M."/>
        </authorList>
    </citation>
    <scope>NUCLEOTIDE SEQUENCE [LARGE SCALE GENOMIC DNA]</scope>
    <source>
        <strain evidence="5">FT324</strain>
    </source>
</reference>
<dbReference type="Gene3D" id="3.40.50.10070">
    <property type="entry name" value="TolB, N-terminal domain"/>
    <property type="match status" value="1"/>
</dbReference>
<dbReference type="InterPro" id="IPR001867">
    <property type="entry name" value="OmpR/PhoB-type_DNA-bd"/>
</dbReference>
<dbReference type="InterPro" id="IPR036388">
    <property type="entry name" value="WH-like_DNA-bd_sf"/>
</dbReference>
<dbReference type="Proteomes" id="UP001205601">
    <property type="component" value="Unassembled WGS sequence"/>
</dbReference>
<evidence type="ECO:0000313" key="4">
    <source>
        <dbReference type="EMBL" id="MCT8329846.1"/>
    </source>
</evidence>
<dbReference type="SUPFAM" id="SSF48452">
    <property type="entry name" value="TPR-like"/>
    <property type="match status" value="1"/>
</dbReference>
<organism evidence="4 5">
    <name type="scientific">Albidovulum sediminis</name>
    <dbReference type="NCBI Taxonomy" id="3066345"/>
    <lineage>
        <taxon>Bacteria</taxon>
        <taxon>Pseudomonadati</taxon>
        <taxon>Pseudomonadota</taxon>
        <taxon>Alphaproteobacteria</taxon>
        <taxon>Rhodobacterales</taxon>
        <taxon>Paracoccaceae</taxon>
        <taxon>Albidovulum</taxon>
    </lineage>
</organism>
<evidence type="ECO:0000256" key="1">
    <source>
        <dbReference type="ARBA" id="ARBA00023125"/>
    </source>
</evidence>
<evidence type="ECO:0000259" key="3">
    <source>
        <dbReference type="PROSITE" id="PS51755"/>
    </source>
</evidence>
<dbReference type="InterPro" id="IPR011990">
    <property type="entry name" value="TPR-like_helical_dom_sf"/>
</dbReference>
<dbReference type="SMART" id="SM00862">
    <property type="entry name" value="Trans_reg_C"/>
    <property type="match status" value="1"/>
</dbReference>
<feature type="DNA-binding region" description="OmpR/PhoB-type" evidence="2">
    <location>
        <begin position="1"/>
        <end position="93"/>
    </location>
</feature>
<dbReference type="EMBL" id="JAOCQF010000001">
    <property type="protein sequence ID" value="MCT8329846.1"/>
    <property type="molecule type" value="Genomic_DNA"/>
</dbReference>
<comment type="caution">
    <text evidence="4">The sequence shown here is derived from an EMBL/GenBank/DDBJ whole genome shotgun (WGS) entry which is preliminary data.</text>
</comment>